<dbReference type="Gene3D" id="1.20.58.1030">
    <property type="match status" value="1"/>
</dbReference>
<dbReference type="GO" id="GO:1902983">
    <property type="term" value="P:DNA strand elongation involved in mitotic DNA replication"/>
    <property type="evidence" value="ECO:0007669"/>
    <property type="project" value="TreeGrafter"/>
</dbReference>
<evidence type="ECO:0000259" key="6">
    <source>
        <dbReference type="Pfam" id="PF24997"/>
    </source>
</evidence>
<evidence type="ECO:0000313" key="7">
    <source>
        <dbReference type="EMBL" id="KAG5192727.1"/>
    </source>
</evidence>
<comment type="subcellular location">
    <subcellularLocation>
        <location evidence="1">Nucleus</location>
    </subcellularLocation>
</comment>
<dbReference type="PANTHER" id="PTHR12914:SF2">
    <property type="entry name" value="DNA REPLICATION COMPLEX GINS PROTEIN PSF1"/>
    <property type="match status" value="1"/>
</dbReference>
<sequence length="197" mass="22307">MALPGTKAKRLLQELRQGDWMPPFNEDGVRAILQEIQALDQEISDTLASSRQGEEMPIQVKIGMAVHHAGLTHNRRCLLAYVRYRAEKASALRWDTGPVVPDSLAPNLSAAEQDFFNKYDRLLTDYQQDFGLDLTADARPPRELYVEVRSLTDDMDVFTDSGLVRLKKGARYLLRHTDVEHLVRQGMLEQIQSAATT</sequence>
<dbReference type="CDD" id="cd21696">
    <property type="entry name" value="GINS_B_Psf1"/>
    <property type="match status" value="1"/>
</dbReference>
<dbReference type="InterPro" id="IPR021151">
    <property type="entry name" value="GINS_A"/>
</dbReference>
<dbReference type="InterPro" id="IPR056783">
    <property type="entry name" value="PSF1_C"/>
</dbReference>
<dbReference type="AlphaFoldDB" id="A0A835ZIC8"/>
<dbReference type="OrthoDB" id="10252587at2759"/>
<dbReference type="PANTHER" id="PTHR12914">
    <property type="entry name" value="PARTNER OF SLD5"/>
    <property type="match status" value="1"/>
</dbReference>
<evidence type="ECO:0000256" key="2">
    <source>
        <dbReference type="ARBA" id="ARBA00006677"/>
    </source>
</evidence>
<accession>A0A835ZIC8</accession>
<proteinExistence type="inferred from homology"/>
<keyword evidence="8" id="KW-1185">Reference proteome</keyword>
<comment type="similarity">
    <text evidence="2">Belongs to the GINS1/PSF1 family.</text>
</comment>
<comment type="caution">
    <text evidence="7">The sequence shown here is derived from an EMBL/GenBank/DDBJ whole genome shotgun (WGS) entry which is preliminary data.</text>
</comment>
<feature type="domain" description="DNA replication complex GINS protein PSF1 C-terminal" evidence="6">
    <location>
        <begin position="143"/>
        <end position="191"/>
    </location>
</feature>
<name>A0A835ZIC8_9STRA</name>
<dbReference type="GO" id="GO:0000811">
    <property type="term" value="C:GINS complex"/>
    <property type="evidence" value="ECO:0007669"/>
    <property type="project" value="InterPro"/>
</dbReference>
<dbReference type="InterPro" id="IPR036224">
    <property type="entry name" value="GINS_bundle-like_dom_sf"/>
</dbReference>
<evidence type="ECO:0000256" key="4">
    <source>
        <dbReference type="ARBA" id="ARBA00023242"/>
    </source>
</evidence>
<reference evidence="7" key="1">
    <citation type="submission" date="2021-02" db="EMBL/GenBank/DDBJ databases">
        <title>First Annotated Genome of the Yellow-green Alga Tribonema minus.</title>
        <authorList>
            <person name="Mahan K.M."/>
        </authorList>
    </citation>
    <scope>NUCLEOTIDE SEQUENCE</scope>
    <source>
        <strain evidence="7">UTEX B ZZ1240</strain>
    </source>
</reference>
<evidence type="ECO:0000256" key="1">
    <source>
        <dbReference type="ARBA" id="ARBA00004123"/>
    </source>
</evidence>
<feature type="domain" description="GINS subunit" evidence="5">
    <location>
        <begin position="41"/>
        <end position="129"/>
    </location>
</feature>
<evidence type="ECO:0000313" key="8">
    <source>
        <dbReference type="Proteomes" id="UP000664859"/>
    </source>
</evidence>
<evidence type="ECO:0008006" key="9">
    <source>
        <dbReference type="Google" id="ProtNLM"/>
    </source>
</evidence>
<dbReference type="Proteomes" id="UP000664859">
    <property type="component" value="Unassembled WGS sequence"/>
</dbReference>
<evidence type="ECO:0000256" key="3">
    <source>
        <dbReference type="ARBA" id="ARBA00022705"/>
    </source>
</evidence>
<organism evidence="7 8">
    <name type="scientific">Tribonema minus</name>
    <dbReference type="NCBI Taxonomy" id="303371"/>
    <lineage>
        <taxon>Eukaryota</taxon>
        <taxon>Sar</taxon>
        <taxon>Stramenopiles</taxon>
        <taxon>Ochrophyta</taxon>
        <taxon>PX clade</taxon>
        <taxon>Xanthophyceae</taxon>
        <taxon>Tribonematales</taxon>
        <taxon>Tribonemataceae</taxon>
        <taxon>Tribonema</taxon>
    </lineage>
</organism>
<dbReference type="Pfam" id="PF05916">
    <property type="entry name" value="Sld5"/>
    <property type="match status" value="1"/>
</dbReference>
<dbReference type="EMBL" id="JAFCMP010000002">
    <property type="protein sequence ID" value="KAG5192727.1"/>
    <property type="molecule type" value="Genomic_DNA"/>
</dbReference>
<dbReference type="SUPFAM" id="SSF158573">
    <property type="entry name" value="GINS helical bundle-like"/>
    <property type="match status" value="1"/>
</dbReference>
<gene>
    <name evidence="7" type="ORF">JKP88DRAFT_256821</name>
</gene>
<dbReference type="InterPro" id="IPR005339">
    <property type="entry name" value="GINS_Psf1"/>
</dbReference>
<dbReference type="Pfam" id="PF24997">
    <property type="entry name" value="PSF1_C"/>
    <property type="match status" value="1"/>
</dbReference>
<keyword evidence="3" id="KW-0235">DNA replication</keyword>
<protein>
    <recommendedName>
        <fullName evidence="9">GINS complex subunit 1</fullName>
    </recommendedName>
</protein>
<keyword evidence="4" id="KW-0539">Nucleus</keyword>
<evidence type="ECO:0000259" key="5">
    <source>
        <dbReference type="Pfam" id="PF05916"/>
    </source>
</evidence>
<dbReference type="CDD" id="cd11710">
    <property type="entry name" value="GINS_A_psf1"/>
    <property type="match status" value="1"/>
</dbReference>